<proteinExistence type="predicted"/>
<protein>
    <submittedName>
        <fullName evidence="1">Uncharacterized protein</fullName>
    </submittedName>
</protein>
<name>A0A9P6MTL5_9FUNG</name>
<evidence type="ECO:0000313" key="1">
    <source>
        <dbReference type="EMBL" id="KAG0012306.1"/>
    </source>
</evidence>
<comment type="caution">
    <text evidence="1">The sequence shown here is derived from an EMBL/GenBank/DDBJ whole genome shotgun (WGS) entry which is preliminary data.</text>
</comment>
<dbReference type="EMBL" id="JAAAID010001004">
    <property type="protein sequence ID" value="KAG0012306.1"/>
    <property type="molecule type" value="Genomic_DNA"/>
</dbReference>
<keyword evidence="2" id="KW-1185">Reference proteome</keyword>
<dbReference type="InterPro" id="IPR032675">
    <property type="entry name" value="LRR_dom_sf"/>
</dbReference>
<reference evidence="1" key="1">
    <citation type="journal article" date="2020" name="Fungal Divers.">
        <title>Resolving the Mortierellaceae phylogeny through synthesis of multi-gene phylogenetics and phylogenomics.</title>
        <authorList>
            <person name="Vandepol N."/>
            <person name="Liber J."/>
            <person name="Desiro A."/>
            <person name="Na H."/>
            <person name="Kennedy M."/>
            <person name="Barry K."/>
            <person name="Grigoriev I.V."/>
            <person name="Miller A.N."/>
            <person name="O'Donnell K."/>
            <person name="Stajich J.E."/>
            <person name="Bonito G."/>
        </authorList>
    </citation>
    <scope>NUCLEOTIDE SEQUENCE</scope>
    <source>
        <strain evidence="1">NRRL 2769</strain>
    </source>
</reference>
<sequence>MHGLCTRQNQGSSSEQAEVVPPQWLPEYNIDQNYTILLPLFNQLTHFHCKVQGTYRQYLMGGDVNDTNIRPIPPLDPLHVLWIISLHPSLRHVVIDGLVNRNGYISLALGQTIATLERLTHLELYVPARYPVTPYDLRQLFFNCPPSLESLEIFAEIRSSRGCLVNNVEINENDHNVAGPSSEPRKDPLWKLKKLRLPIIRSPKGYDPDSIDSILKHCPALETWTAIDFCIDSVNDAVANAISLSCRNIRHVIVPPQHYLYGAGAVPHSLAGLPQDQLETIHWMDFINMGDPPETMTQFFQRHSNSLREIRFERSGSIDKKILDAILSTCGSLELLKVTQEQSNRDRFIPEDFVVSEWVCHNLQHLELFVEVPEDNTSDQSDLEQGSTSEAYTGRNALRQLYRQIGLMTKLKTLDLKRQDTYSDLKYHEVSLPQLLTLEDNESGAMGCLSMLAGLTDLRELRGSVRVDTPEVSKRMGQREVRWMAQHWPVLEVAEFLPDGYAKTPDFEVPAHLQWLQEQNPKLRLCCE</sequence>
<dbReference type="Proteomes" id="UP000703661">
    <property type="component" value="Unassembled WGS sequence"/>
</dbReference>
<dbReference type="Gene3D" id="3.80.10.10">
    <property type="entry name" value="Ribonuclease Inhibitor"/>
    <property type="match status" value="2"/>
</dbReference>
<organism evidence="1 2">
    <name type="scientific">Entomortierella chlamydospora</name>
    <dbReference type="NCBI Taxonomy" id="101097"/>
    <lineage>
        <taxon>Eukaryota</taxon>
        <taxon>Fungi</taxon>
        <taxon>Fungi incertae sedis</taxon>
        <taxon>Mucoromycota</taxon>
        <taxon>Mortierellomycotina</taxon>
        <taxon>Mortierellomycetes</taxon>
        <taxon>Mortierellales</taxon>
        <taxon>Mortierellaceae</taxon>
        <taxon>Entomortierella</taxon>
    </lineage>
</organism>
<accession>A0A9P6MTL5</accession>
<dbReference type="AlphaFoldDB" id="A0A9P6MTL5"/>
<dbReference type="SUPFAM" id="SSF52047">
    <property type="entry name" value="RNI-like"/>
    <property type="match status" value="1"/>
</dbReference>
<evidence type="ECO:0000313" key="2">
    <source>
        <dbReference type="Proteomes" id="UP000703661"/>
    </source>
</evidence>
<gene>
    <name evidence="1" type="ORF">BGZ80_000057</name>
</gene>